<accession>A0A7J5YU69</accession>
<comment type="caution">
    <text evidence="2">The sequence shown here is derived from an EMBL/GenBank/DDBJ whole genome shotgun (WGS) entry which is preliminary data.</text>
</comment>
<evidence type="ECO:0000256" key="1">
    <source>
        <dbReference type="SAM" id="MobiDB-lite"/>
    </source>
</evidence>
<organism evidence="2 3">
    <name type="scientific">Dissostichus mawsoni</name>
    <name type="common">Antarctic cod</name>
    <dbReference type="NCBI Taxonomy" id="36200"/>
    <lineage>
        <taxon>Eukaryota</taxon>
        <taxon>Metazoa</taxon>
        <taxon>Chordata</taxon>
        <taxon>Craniata</taxon>
        <taxon>Vertebrata</taxon>
        <taxon>Euteleostomi</taxon>
        <taxon>Actinopterygii</taxon>
        <taxon>Neopterygii</taxon>
        <taxon>Teleostei</taxon>
        <taxon>Neoteleostei</taxon>
        <taxon>Acanthomorphata</taxon>
        <taxon>Eupercaria</taxon>
        <taxon>Perciformes</taxon>
        <taxon>Notothenioidei</taxon>
        <taxon>Nototheniidae</taxon>
        <taxon>Dissostichus</taxon>
    </lineage>
</organism>
<reference evidence="2 3" key="1">
    <citation type="submission" date="2020-03" db="EMBL/GenBank/DDBJ databases">
        <title>Dissostichus mawsoni Genome sequencing and assembly.</title>
        <authorList>
            <person name="Park H."/>
        </authorList>
    </citation>
    <scope>NUCLEOTIDE SEQUENCE [LARGE SCALE GENOMIC DNA]</scope>
    <source>
        <strain evidence="2">DM0001</strain>
        <tissue evidence="2">Muscle</tissue>
    </source>
</reference>
<feature type="compositionally biased region" description="Basic and acidic residues" evidence="1">
    <location>
        <begin position="63"/>
        <end position="75"/>
    </location>
</feature>
<keyword evidence="3" id="KW-1185">Reference proteome</keyword>
<gene>
    <name evidence="2" type="ORF">F7725_013842</name>
</gene>
<dbReference type="AlphaFoldDB" id="A0A7J5YU69"/>
<feature type="region of interest" description="Disordered" evidence="1">
    <location>
        <begin position="55"/>
        <end position="93"/>
    </location>
</feature>
<dbReference type="EMBL" id="JAAKFY010000008">
    <property type="protein sequence ID" value="KAF3853154.1"/>
    <property type="molecule type" value="Genomic_DNA"/>
</dbReference>
<name>A0A7J5YU69_DISMA</name>
<evidence type="ECO:0000313" key="2">
    <source>
        <dbReference type="EMBL" id="KAF3853154.1"/>
    </source>
</evidence>
<sequence>MFDLTACFLSTVSGFPAELSPNEISLKKAFALFQAMESMLERDAGEVLLHTHKVDEPLNGTMSDEKVERDDERRAVNGTMSEAKFNGTMSDEAKFNGTMSDEAKFNGTMSDEAKFNGTMSDKAKFNGTMSDRQSSTGR</sequence>
<protein>
    <submittedName>
        <fullName evidence="2">Uncharacterized protein</fullName>
    </submittedName>
</protein>
<proteinExistence type="predicted"/>
<evidence type="ECO:0000313" key="3">
    <source>
        <dbReference type="Proteomes" id="UP000518266"/>
    </source>
</evidence>
<feature type="compositionally biased region" description="Polar residues" evidence="1">
    <location>
        <begin position="127"/>
        <end position="138"/>
    </location>
</feature>
<dbReference type="Proteomes" id="UP000518266">
    <property type="component" value="Unassembled WGS sequence"/>
</dbReference>
<feature type="region of interest" description="Disordered" evidence="1">
    <location>
        <begin position="117"/>
        <end position="138"/>
    </location>
</feature>
<dbReference type="OrthoDB" id="8963097at2759"/>